<reference evidence="2" key="1">
    <citation type="submission" date="2022-11" db="UniProtKB">
        <authorList>
            <consortium name="WormBaseParasite"/>
        </authorList>
    </citation>
    <scope>IDENTIFICATION</scope>
</reference>
<protein>
    <submittedName>
        <fullName evidence="2">Uncharacterized protein</fullName>
    </submittedName>
</protein>
<dbReference type="AlphaFoldDB" id="A0A915I4A2"/>
<evidence type="ECO:0000313" key="2">
    <source>
        <dbReference type="WBParaSite" id="nRc.2.0.1.t08670-RA"/>
    </source>
</evidence>
<organism evidence="1 2">
    <name type="scientific">Romanomermis culicivorax</name>
    <name type="common">Nematode worm</name>
    <dbReference type="NCBI Taxonomy" id="13658"/>
    <lineage>
        <taxon>Eukaryota</taxon>
        <taxon>Metazoa</taxon>
        <taxon>Ecdysozoa</taxon>
        <taxon>Nematoda</taxon>
        <taxon>Enoplea</taxon>
        <taxon>Dorylaimia</taxon>
        <taxon>Mermithida</taxon>
        <taxon>Mermithoidea</taxon>
        <taxon>Mermithidae</taxon>
        <taxon>Romanomermis</taxon>
    </lineage>
</organism>
<evidence type="ECO:0000313" key="1">
    <source>
        <dbReference type="Proteomes" id="UP000887565"/>
    </source>
</evidence>
<dbReference type="Proteomes" id="UP000887565">
    <property type="component" value="Unplaced"/>
</dbReference>
<dbReference type="WBParaSite" id="nRc.2.0.1.t08670-RA">
    <property type="protein sequence ID" value="nRc.2.0.1.t08670-RA"/>
    <property type="gene ID" value="nRc.2.0.1.g08670"/>
</dbReference>
<accession>A0A915I4A2</accession>
<keyword evidence="1" id="KW-1185">Reference proteome</keyword>
<sequence length="71" mass="8114">MFGKTGGCAITDQGVFVSSVFFMHGYLCQLAQRTMLEILPFFVKSQQIWKSNLSLISFIFRSVCCNYVLVY</sequence>
<name>A0A915I4A2_ROMCU</name>
<proteinExistence type="predicted"/>